<dbReference type="AlphaFoldDB" id="A0A899FZP0"/>
<comment type="similarity">
    <text evidence="1">Belongs to the PPP4R2 family.</text>
</comment>
<accession>A0A899FZP0</accession>
<evidence type="ECO:0000313" key="3">
    <source>
        <dbReference type="Proteomes" id="UP000663699"/>
    </source>
</evidence>
<dbReference type="GO" id="GO:0030289">
    <property type="term" value="C:protein phosphatase 4 complex"/>
    <property type="evidence" value="ECO:0007669"/>
    <property type="project" value="InterPro"/>
</dbReference>
<dbReference type="OrthoDB" id="341898at2759"/>
<dbReference type="GO" id="GO:0005634">
    <property type="term" value="C:nucleus"/>
    <property type="evidence" value="ECO:0007669"/>
    <property type="project" value="TreeGrafter"/>
</dbReference>
<organism evidence="2 3">
    <name type="scientific">Pneumocystis wakefieldiae</name>
    <dbReference type="NCBI Taxonomy" id="38082"/>
    <lineage>
        <taxon>Eukaryota</taxon>
        <taxon>Fungi</taxon>
        <taxon>Dikarya</taxon>
        <taxon>Ascomycota</taxon>
        <taxon>Taphrinomycotina</taxon>
        <taxon>Pneumocystomycetes</taxon>
        <taxon>Pneumocystaceae</taxon>
        <taxon>Pneumocystis</taxon>
    </lineage>
</organism>
<keyword evidence="3" id="KW-1185">Reference proteome</keyword>
<protein>
    <submittedName>
        <fullName evidence="2">Uncharacterized protein</fullName>
    </submittedName>
</protein>
<dbReference type="Pfam" id="PF09184">
    <property type="entry name" value="PPP4R2"/>
    <property type="match status" value="1"/>
</dbReference>
<proteinExistence type="inferred from homology"/>
<reference evidence="2" key="1">
    <citation type="submission" date="2020-06" db="EMBL/GenBank/DDBJ databases">
        <title>Genomes of multiple members of Pneumocystis genus reveal paths to human pathogen Pneumocystis jirovecii.</title>
        <authorList>
            <person name="Cisse O.H."/>
            <person name="Ma L."/>
            <person name="Dekker J."/>
            <person name="Khil P."/>
            <person name="Jo J."/>
            <person name="Brenchley J."/>
            <person name="Blair R."/>
            <person name="Pahar B."/>
            <person name="Chabe M."/>
            <person name="Van Rompay K.A."/>
            <person name="Keesler R."/>
            <person name="Sukura A."/>
            <person name="Hirsch V."/>
            <person name="Kutty G."/>
            <person name="Liu Y."/>
            <person name="Peng L."/>
            <person name="Chen J."/>
            <person name="Song J."/>
            <person name="Weissenbacher-Lang C."/>
            <person name="Xu J."/>
            <person name="Upham N.S."/>
            <person name="Stajich J.E."/>
            <person name="Cuomo C.A."/>
            <person name="Cushion M.T."/>
            <person name="Kovacs J.A."/>
        </authorList>
    </citation>
    <scope>NUCLEOTIDE SEQUENCE</scope>
    <source>
        <strain evidence="2">2A</strain>
    </source>
</reference>
<dbReference type="EMBL" id="CP054534">
    <property type="protein sequence ID" value="QSL64588.1"/>
    <property type="molecule type" value="Genomic_DNA"/>
</dbReference>
<gene>
    <name evidence="2" type="ORF">MERGE_001889</name>
</gene>
<name>A0A899FZP0_9ASCO</name>
<sequence length="157" mass="18134">MVVLELLSSTGVFNEEWSHWKDIFQSRLRENLWLFDLPKSSLDVENGVETEDGLPLTMSQSERILFDRIINILLSNFLTHPPHTVQRLAELLLTPKLHYNSLSKYLRAVEKTLMVTSTTADFKIHNTDSQHHKVNHNDTTVPNLTPVSWIHSCEDTN</sequence>
<evidence type="ECO:0000256" key="1">
    <source>
        <dbReference type="ARBA" id="ARBA00009207"/>
    </source>
</evidence>
<dbReference type="InterPro" id="IPR015267">
    <property type="entry name" value="PPP4R2"/>
</dbReference>
<dbReference type="Proteomes" id="UP000663699">
    <property type="component" value="Chromosome 3"/>
</dbReference>
<dbReference type="PANTHER" id="PTHR16487:SF0">
    <property type="entry name" value="PROTEIN PHOSPHATASE 4 REGULATORY SUBUNIT 2-RELATED"/>
    <property type="match status" value="1"/>
</dbReference>
<dbReference type="PANTHER" id="PTHR16487">
    <property type="entry name" value="PPP4R2-RELATED PROTEIN"/>
    <property type="match status" value="1"/>
</dbReference>
<evidence type="ECO:0000313" key="2">
    <source>
        <dbReference type="EMBL" id="QSL64588.1"/>
    </source>
</evidence>
<dbReference type="GO" id="GO:0005737">
    <property type="term" value="C:cytoplasm"/>
    <property type="evidence" value="ECO:0007669"/>
    <property type="project" value="TreeGrafter"/>
</dbReference>
<dbReference type="GO" id="GO:0019888">
    <property type="term" value="F:protein phosphatase regulator activity"/>
    <property type="evidence" value="ECO:0007669"/>
    <property type="project" value="InterPro"/>
</dbReference>